<comment type="caution">
    <text evidence="1">The sequence shown here is derived from an EMBL/GenBank/DDBJ whole genome shotgun (WGS) entry which is preliminary data.</text>
</comment>
<dbReference type="EMBL" id="VLKZ01000004">
    <property type="protein sequence ID" value="TWI57188.1"/>
    <property type="molecule type" value="Genomic_DNA"/>
</dbReference>
<evidence type="ECO:0000313" key="2">
    <source>
        <dbReference type="Proteomes" id="UP000315711"/>
    </source>
</evidence>
<dbReference type="OrthoDB" id="2827983at2"/>
<organism evidence="1 2">
    <name type="scientific">Halalkalibacter nanhaiisediminis</name>
    <dbReference type="NCBI Taxonomy" id="688079"/>
    <lineage>
        <taxon>Bacteria</taxon>
        <taxon>Bacillati</taxon>
        <taxon>Bacillota</taxon>
        <taxon>Bacilli</taxon>
        <taxon>Bacillales</taxon>
        <taxon>Bacillaceae</taxon>
        <taxon>Halalkalibacter</taxon>
    </lineage>
</organism>
<name>A0A562QK83_9BACI</name>
<dbReference type="RefSeq" id="WP_144450202.1">
    <property type="nucleotide sequence ID" value="NZ_VLKZ01000004.1"/>
</dbReference>
<evidence type="ECO:0000313" key="1">
    <source>
        <dbReference type="EMBL" id="TWI57188.1"/>
    </source>
</evidence>
<dbReference type="AlphaFoldDB" id="A0A562QK83"/>
<sequence>MKKRYGFSFFVIVAILLFTSWHSVEANNHVYFYIDGQEQRYQGDIVINQDGMWVPLRPVFENLSYIHNDWGLDSRTINQFIRAQRNEHNKEELHEIVTDYPFLMDIKVKQINNRAMIHLDNVYQLGFDAFYFESEQILHINTPALMEIAGLRIGDNISGVNRLFPDVHWNTAFGQEADFIGFIGDMEEYSFIDRYGYERVEEVPELQVEIKNNQVTYLIASSERFPTSKGIKVGDRLNDVYRAYGNQYVRERLDDKQIVVYDVELGSIWFIANRDQEIERIAYWDHQLRGFGENQVEELEETDLEVR</sequence>
<proteinExistence type="predicted"/>
<protein>
    <submittedName>
        <fullName evidence="1">Uncharacterized protein</fullName>
    </submittedName>
</protein>
<accession>A0A562QK83</accession>
<keyword evidence="2" id="KW-1185">Reference proteome</keyword>
<gene>
    <name evidence="1" type="ORF">IQ10_01894</name>
</gene>
<dbReference type="Proteomes" id="UP000315711">
    <property type="component" value="Unassembled WGS sequence"/>
</dbReference>
<reference evidence="1 2" key="1">
    <citation type="journal article" date="2015" name="Stand. Genomic Sci.">
        <title>Genomic Encyclopedia of Bacterial and Archaeal Type Strains, Phase III: the genomes of soil and plant-associated and newly described type strains.</title>
        <authorList>
            <person name="Whitman W.B."/>
            <person name="Woyke T."/>
            <person name="Klenk H.P."/>
            <person name="Zhou Y."/>
            <person name="Lilburn T.G."/>
            <person name="Beck B.J."/>
            <person name="De Vos P."/>
            <person name="Vandamme P."/>
            <person name="Eisen J.A."/>
            <person name="Garrity G."/>
            <person name="Hugenholtz P."/>
            <person name="Kyrpides N.C."/>
        </authorList>
    </citation>
    <scope>NUCLEOTIDE SEQUENCE [LARGE SCALE GENOMIC DNA]</scope>
    <source>
        <strain evidence="1 2">CGMCC 1.10116</strain>
    </source>
</reference>